<dbReference type="HOGENOM" id="CLU_048251_2_0_11"/>
<dbReference type="InterPro" id="IPR003797">
    <property type="entry name" value="DegV"/>
</dbReference>
<dbReference type="SUPFAM" id="SSF82549">
    <property type="entry name" value="DAK1/DegV-like"/>
    <property type="match status" value="1"/>
</dbReference>
<dbReference type="PANTHER" id="PTHR33434">
    <property type="entry name" value="DEGV DOMAIN-CONTAINING PROTEIN DR_1986-RELATED"/>
    <property type="match status" value="1"/>
</dbReference>
<dbReference type="PANTHER" id="PTHR33434:SF2">
    <property type="entry name" value="FATTY ACID-BINDING PROTEIN TM_1468"/>
    <property type="match status" value="1"/>
</dbReference>
<dbReference type="InterPro" id="IPR043168">
    <property type="entry name" value="DegV_C"/>
</dbReference>
<dbReference type="OrthoDB" id="2138472at2"/>
<dbReference type="Gene3D" id="3.30.1180.10">
    <property type="match status" value="1"/>
</dbReference>
<reference evidence="2 3" key="2">
    <citation type="submission" date="2008-10" db="EMBL/GenBank/DDBJ databases">
        <authorList>
            <person name="Fulton L."/>
            <person name="Clifton S."/>
            <person name="Fulton B."/>
            <person name="Xu J."/>
            <person name="Minx P."/>
            <person name="Pepin K.H."/>
            <person name="Johnson M."/>
            <person name="Thiruvilangam P."/>
            <person name="Bhonagiri V."/>
            <person name="Nash W.E."/>
            <person name="Mardis E.R."/>
            <person name="Wilson R.K."/>
        </authorList>
    </citation>
    <scope>NUCLEOTIDE SEQUENCE [LARGE SCALE GENOMIC DNA]</scope>
    <source>
        <strain evidence="2 3">DSM 13279</strain>
    </source>
</reference>
<evidence type="ECO:0000256" key="1">
    <source>
        <dbReference type="ARBA" id="ARBA00023121"/>
    </source>
</evidence>
<evidence type="ECO:0000313" key="2">
    <source>
        <dbReference type="EMBL" id="EEA90219.1"/>
    </source>
</evidence>
<reference evidence="2 3" key="1">
    <citation type="submission" date="2008-10" db="EMBL/GenBank/DDBJ databases">
        <title>Draft genome sequence of Collinsella stercoris (DSM 13279).</title>
        <authorList>
            <person name="Sudarsanam P."/>
            <person name="Ley R."/>
            <person name="Guruge J."/>
            <person name="Turnbaugh P.J."/>
            <person name="Mahowald M."/>
            <person name="Liep D."/>
            <person name="Gordon J."/>
        </authorList>
    </citation>
    <scope>NUCLEOTIDE SEQUENCE [LARGE SCALE GENOMIC DNA]</scope>
    <source>
        <strain evidence="2 3">DSM 13279</strain>
    </source>
</reference>
<dbReference type="NCBIfam" id="TIGR00762">
    <property type="entry name" value="DegV"/>
    <property type="match status" value="1"/>
</dbReference>
<dbReference type="eggNOG" id="COG1307">
    <property type="taxonomic scope" value="Bacteria"/>
</dbReference>
<dbReference type="InterPro" id="IPR050270">
    <property type="entry name" value="DegV_domain_contain"/>
</dbReference>
<name>B6GBV5_9ACTN</name>
<dbReference type="Gene3D" id="2.20.28.50">
    <property type="entry name" value="degv family protein"/>
    <property type="match status" value="1"/>
</dbReference>
<gene>
    <name evidence="2" type="ORF">COLSTE_01569</name>
</gene>
<dbReference type="RefSeq" id="WP_006721208.1">
    <property type="nucleotide sequence ID" value="NZ_CP085935.1"/>
</dbReference>
<dbReference type="PROSITE" id="PS51482">
    <property type="entry name" value="DEGV"/>
    <property type="match status" value="1"/>
</dbReference>
<keyword evidence="3" id="KW-1185">Reference proteome</keyword>
<accession>B6GBV5</accession>
<comment type="caution">
    <text evidence="2">The sequence shown here is derived from an EMBL/GenBank/DDBJ whole genome shotgun (WGS) entry which is preliminary data.</text>
</comment>
<dbReference type="STRING" id="445975.COLSTE_01569"/>
<dbReference type="Pfam" id="PF02645">
    <property type="entry name" value="DegV"/>
    <property type="match status" value="1"/>
</dbReference>
<protein>
    <submittedName>
        <fullName evidence="2">EDD domain protein, DegV family</fullName>
    </submittedName>
</protein>
<sequence length="293" mass="31610">MTWALIADSSCNLREYRPTAPDCIYAVAPLKIEVAGEEFIDDASLDVEELNRRVAAESSASGSACPSAGEWADLFRSADNVIAVTISSNLSGSFDAAEMGRNLVMDEYAREHDGQIAGKNIYVLDSHAAGGKLELIIELLDRHLSNNPDCTFDEAVAYADRLATHSQVQYSLSSYDNLTKNGRMPKLVGALASGLSIRMLGTASAQGTIKVVAPTRGDRKTYRKIIDVMRSDGFRGGLVYIDHVSNVAGAQALSDAIMTEWPQSQIRVLPCGGLCSYYAEATGLIIGYEWLGE</sequence>
<organism evidence="2 3">
    <name type="scientific">Collinsella stercoris DSM 13279</name>
    <dbReference type="NCBI Taxonomy" id="445975"/>
    <lineage>
        <taxon>Bacteria</taxon>
        <taxon>Bacillati</taxon>
        <taxon>Actinomycetota</taxon>
        <taxon>Coriobacteriia</taxon>
        <taxon>Coriobacteriales</taxon>
        <taxon>Coriobacteriaceae</taxon>
        <taxon>Collinsella</taxon>
    </lineage>
</organism>
<dbReference type="EMBL" id="ABXJ01000083">
    <property type="protein sequence ID" value="EEA90219.1"/>
    <property type="molecule type" value="Genomic_DNA"/>
</dbReference>
<dbReference type="Proteomes" id="UP000003560">
    <property type="component" value="Unassembled WGS sequence"/>
</dbReference>
<dbReference type="Gene3D" id="3.40.50.10440">
    <property type="entry name" value="Dihydroxyacetone kinase, domain 1"/>
    <property type="match status" value="1"/>
</dbReference>
<evidence type="ECO:0000313" key="3">
    <source>
        <dbReference type="Proteomes" id="UP000003560"/>
    </source>
</evidence>
<dbReference type="AlphaFoldDB" id="B6GBV5"/>
<dbReference type="GO" id="GO:0008289">
    <property type="term" value="F:lipid binding"/>
    <property type="evidence" value="ECO:0007669"/>
    <property type="project" value="UniProtKB-KW"/>
</dbReference>
<proteinExistence type="predicted"/>
<dbReference type="GeneID" id="98003285"/>
<keyword evidence="1" id="KW-0446">Lipid-binding</keyword>